<feature type="transmembrane region" description="Helical" evidence="1">
    <location>
        <begin position="93"/>
        <end position="119"/>
    </location>
</feature>
<proteinExistence type="predicted"/>
<dbReference type="InterPro" id="IPR009495">
    <property type="entry name" value="NrsF"/>
</dbReference>
<dbReference type="Pfam" id="PF06532">
    <property type="entry name" value="NrsF"/>
    <property type="match status" value="1"/>
</dbReference>
<keyword evidence="1" id="KW-0812">Transmembrane</keyword>
<gene>
    <name evidence="2" type="ORF">ACELLULO517_21110</name>
</gene>
<evidence type="ECO:0000313" key="2">
    <source>
        <dbReference type="EMBL" id="MCB8882758.1"/>
    </source>
</evidence>
<sequence>MKTDSLIDRLSENLRPVRSRSILREAVILLILGLVEIAVVLGMGFMRPDMPVAMAAPSFWWKLVSMGLIAVLGGGIALISIDPTRSPRLGLRWILVLLAIIFASGWLIDASQAGLAHLLARLDWRHGIQCAWKMIALSVPPVIAFGVLVRRGAPSDRHGTALAGALAAAGWGAFVFVFACPSDDPLYIAVWYSVGCGIVTIIGQCVLSRLSRW</sequence>
<feature type="transmembrane region" description="Helical" evidence="1">
    <location>
        <begin position="161"/>
        <end position="179"/>
    </location>
</feature>
<evidence type="ECO:0000256" key="1">
    <source>
        <dbReference type="SAM" id="Phobius"/>
    </source>
</evidence>
<keyword evidence="1" id="KW-1133">Transmembrane helix</keyword>
<keyword evidence="3" id="KW-1185">Reference proteome</keyword>
<comment type="caution">
    <text evidence="2">The sequence shown here is derived from an EMBL/GenBank/DDBJ whole genome shotgun (WGS) entry which is preliminary data.</text>
</comment>
<organism evidence="2 3">
    <name type="scientific">Acidisoma cellulosilyticum</name>
    <dbReference type="NCBI Taxonomy" id="2802395"/>
    <lineage>
        <taxon>Bacteria</taxon>
        <taxon>Pseudomonadati</taxon>
        <taxon>Pseudomonadota</taxon>
        <taxon>Alphaproteobacteria</taxon>
        <taxon>Acetobacterales</taxon>
        <taxon>Acidocellaceae</taxon>
        <taxon>Acidisoma</taxon>
    </lineage>
</organism>
<evidence type="ECO:0000313" key="3">
    <source>
        <dbReference type="Proteomes" id="UP000721844"/>
    </source>
</evidence>
<name>A0A963Z6I4_9PROT</name>
<protein>
    <submittedName>
        <fullName evidence="2">DUF1109 domain-containing protein</fullName>
    </submittedName>
</protein>
<feature type="transmembrane region" description="Helical" evidence="1">
    <location>
        <begin position="59"/>
        <end position="81"/>
    </location>
</feature>
<keyword evidence="1" id="KW-0472">Membrane</keyword>
<dbReference type="RefSeq" id="WP_227309416.1">
    <property type="nucleotide sequence ID" value="NZ_JAESVA010000009.1"/>
</dbReference>
<feature type="transmembrane region" description="Helical" evidence="1">
    <location>
        <begin position="185"/>
        <end position="207"/>
    </location>
</feature>
<feature type="transmembrane region" description="Helical" evidence="1">
    <location>
        <begin position="21"/>
        <end position="47"/>
    </location>
</feature>
<accession>A0A963Z6I4</accession>
<dbReference type="EMBL" id="JAESVA010000009">
    <property type="protein sequence ID" value="MCB8882758.1"/>
    <property type="molecule type" value="Genomic_DNA"/>
</dbReference>
<reference evidence="2 3" key="1">
    <citation type="journal article" date="2021" name="Microorganisms">
        <title>Acidisoma silvae sp. nov. and Acidisomacellulosilytica sp. nov., Two Acidophilic Bacteria Isolated from Decaying Wood, Hydrolyzing Cellulose and Producing Poly-3-hydroxybutyrate.</title>
        <authorList>
            <person name="Mieszkin S."/>
            <person name="Pouder E."/>
            <person name="Uroz S."/>
            <person name="Simon-Colin C."/>
            <person name="Alain K."/>
        </authorList>
    </citation>
    <scope>NUCLEOTIDE SEQUENCE [LARGE SCALE GENOMIC DNA]</scope>
    <source>
        <strain evidence="2 3">HW T5.17</strain>
    </source>
</reference>
<feature type="transmembrane region" description="Helical" evidence="1">
    <location>
        <begin position="131"/>
        <end position="149"/>
    </location>
</feature>
<dbReference type="Proteomes" id="UP000721844">
    <property type="component" value="Unassembled WGS sequence"/>
</dbReference>
<dbReference type="AlphaFoldDB" id="A0A963Z6I4"/>